<dbReference type="Pfam" id="PF19888">
    <property type="entry name" value="DUF6361"/>
    <property type="match status" value="1"/>
</dbReference>
<accession>A0A2T7AJT2</accession>
<dbReference type="RefSeq" id="WP_075194068.1">
    <property type="nucleotide sequence ID" value="NZ_JADKNN010000038.1"/>
</dbReference>
<dbReference type="EMBL" id="WAGD01000041">
    <property type="protein sequence ID" value="KAB0876505.1"/>
    <property type="molecule type" value="Genomic_DNA"/>
</dbReference>
<dbReference type="InterPro" id="IPR045941">
    <property type="entry name" value="DUF6361"/>
</dbReference>
<dbReference type="AlphaFoldDB" id="A0A2T7AJT2"/>
<keyword evidence="4" id="KW-1185">Reference proteome</keyword>
<dbReference type="OrthoDB" id="1825624at2"/>
<proteinExistence type="predicted"/>
<reference evidence="2 3" key="1">
    <citation type="submission" date="2016-12" db="EMBL/GenBank/DDBJ databases">
        <title>Analysis of the Molecular Diversity Among Cronobacter Species Isolated from Filth Flies Using a Pan Genomic DNA Microarray.</title>
        <authorList>
            <person name="Pava-Ripoll M."/>
            <person name="Tall B."/>
            <person name="Farber J."/>
            <person name="Fanning S."/>
            <person name="Lehner A."/>
            <person name="Stephan R."/>
            <person name="Pagotto F."/>
            <person name="Iverson C."/>
            <person name="Ziobro G."/>
            <person name="Miller A."/>
            <person name="Pearson R."/>
            <person name="Yan Q."/>
            <person name="Kim M."/>
            <person name="Jeong S."/>
            <person name="Park J."/>
            <person name="Jun S."/>
            <person name="Choi H."/>
            <person name="Chung T."/>
            <person name="Yoo Y."/>
            <person name="Park E."/>
            <person name="Hwang S."/>
            <person name="Lee B."/>
            <person name="Sathyamoorthy V."/>
            <person name="Carter L."/>
            <person name="Mammel M."/>
            <person name="Jackson S."/>
            <person name="Kothary M."/>
            <person name="Patel I."/>
            <person name="Grim C."/>
            <person name="Gopinath G."/>
            <person name="Gangiredla J."/>
            <person name="Chase H."/>
        </authorList>
    </citation>
    <scope>NUCLEOTIDE SEQUENCE [LARGE SCALE GENOMIC DNA]</scope>
    <source>
        <strain evidence="2 3">MOD1-Md1s</strain>
    </source>
</reference>
<dbReference type="EMBL" id="MSAE01000052">
    <property type="protein sequence ID" value="PUX08606.1"/>
    <property type="molecule type" value="Genomic_DNA"/>
</dbReference>
<dbReference type="Proteomes" id="UP000469927">
    <property type="component" value="Unassembled WGS sequence"/>
</dbReference>
<evidence type="ECO:0000313" key="1">
    <source>
        <dbReference type="EMBL" id="KAB0876505.1"/>
    </source>
</evidence>
<evidence type="ECO:0000313" key="3">
    <source>
        <dbReference type="Proteomes" id="UP000244378"/>
    </source>
</evidence>
<protein>
    <submittedName>
        <fullName evidence="2">Uncharacterized protein</fullName>
    </submittedName>
</protein>
<organism evidence="2 3">
    <name type="scientific">Cronobacter muytjensii</name>
    <dbReference type="NCBI Taxonomy" id="413501"/>
    <lineage>
        <taxon>Bacteria</taxon>
        <taxon>Pseudomonadati</taxon>
        <taxon>Pseudomonadota</taxon>
        <taxon>Gammaproteobacteria</taxon>
        <taxon>Enterobacterales</taxon>
        <taxon>Enterobacteriaceae</taxon>
        <taxon>Cronobacter</taxon>
    </lineage>
</organism>
<name>A0A2T7AJT2_9ENTR</name>
<evidence type="ECO:0000313" key="4">
    <source>
        <dbReference type="Proteomes" id="UP000469927"/>
    </source>
</evidence>
<evidence type="ECO:0000313" key="2">
    <source>
        <dbReference type="EMBL" id="PUX08606.1"/>
    </source>
</evidence>
<sequence>MVSTLTWIDHDAQARERTLRILTHFQEKESRDELGIGAVRDSLADLLFPGTSTIQTRLRYILFVPWIYRSLEERKLPAAQFAKEADKAERALVARLKLADDHKGMFGKTAGASLKRLPSSVYWAGLGAWHIRLSPFSQEQYHQRIEDTYRRRSWLSAQQSQARERNDDADTGLESILNWHPRLPDRPAGFPDDVTFTLTRDEAEFIRDRIQLACPDSLLAFLALQGGEQGSAFPWEHPDFACFPCTHQTLLDNARLFSEVMHGAALSYNVQLAEKANRGALVEAHTENLEAWRASLPLAEIQQWSLNEFWMLTHREGHTITPQTRRFVEQWVNHIRRSPDVINDKDARALIENRERRLKGPRSRFASSRAREQWRGYSGTGRLAFRWHTARGFLNDLHKGMSRGDLC</sequence>
<gene>
    <name evidence="2" type="ORF">AUN14_19865</name>
    <name evidence="1" type="ORF">FZI19_13950</name>
</gene>
<reference evidence="1 4" key="2">
    <citation type="submission" date="2019-08" db="EMBL/GenBank/DDBJ databases">
        <title>Prevalence, distribution, and phylogeny of type two toxin-antitoxin genes possessed by Cronobacter species where C. sakazakii homologs follow sequence type lineages.</title>
        <authorList>
            <person name="Finkelstein S."/>
            <person name="Negrete F."/>
            <person name="Jang H."/>
            <person name="Gopinath G.R."/>
            <person name="Tall B.D."/>
        </authorList>
    </citation>
    <scope>NUCLEOTIDE SEQUENCE [LARGE SCALE GENOMIC DNA]</scope>
    <source>
        <strain evidence="1 4">MOD1_GK1257</strain>
    </source>
</reference>
<dbReference type="Proteomes" id="UP000244378">
    <property type="component" value="Unassembled WGS sequence"/>
</dbReference>
<comment type="caution">
    <text evidence="2">The sequence shown here is derived from an EMBL/GenBank/DDBJ whole genome shotgun (WGS) entry which is preliminary data.</text>
</comment>